<comment type="caution">
    <text evidence="2">The sequence shown here is derived from an EMBL/GenBank/DDBJ whole genome shotgun (WGS) entry which is preliminary data.</text>
</comment>
<gene>
    <name evidence="3" type="ORF">FOZ60_003163</name>
    <name evidence="2" type="ORF">FOZ61_006496</name>
</gene>
<evidence type="ECO:0000313" key="3">
    <source>
        <dbReference type="EMBL" id="KAF4688098.1"/>
    </source>
</evidence>
<reference evidence="4 5" key="1">
    <citation type="submission" date="2020-04" db="EMBL/GenBank/DDBJ databases">
        <title>Perkinsus olseni comparative genomics.</title>
        <authorList>
            <person name="Bogema D.R."/>
        </authorList>
    </citation>
    <scope>NUCLEOTIDE SEQUENCE [LARGE SCALE GENOMIC DNA]</scope>
    <source>
        <strain evidence="3">00978-12</strain>
        <strain evidence="2">ATCC PRA-179</strain>
    </source>
</reference>
<dbReference type="Proteomes" id="UP000570595">
    <property type="component" value="Unassembled WGS sequence"/>
</dbReference>
<evidence type="ECO:0000256" key="1">
    <source>
        <dbReference type="SAM" id="MobiDB-lite"/>
    </source>
</evidence>
<evidence type="ECO:0000313" key="2">
    <source>
        <dbReference type="EMBL" id="KAF4657091.1"/>
    </source>
</evidence>
<feature type="compositionally biased region" description="Basic and acidic residues" evidence="1">
    <location>
        <begin position="61"/>
        <end position="79"/>
    </location>
</feature>
<dbReference type="EMBL" id="JABANP010000162">
    <property type="protein sequence ID" value="KAF4688098.1"/>
    <property type="molecule type" value="Genomic_DNA"/>
</dbReference>
<dbReference type="OrthoDB" id="10311019at2759"/>
<feature type="region of interest" description="Disordered" evidence="1">
    <location>
        <begin position="56"/>
        <end position="79"/>
    </location>
</feature>
<evidence type="ECO:0000313" key="4">
    <source>
        <dbReference type="Proteomes" id="UP000541610"/>
    </source>
</evidence>
<dbReference type="EMBL" id="JABAHT010000371">
    <property type="protein sequence ID" value="KAF4657091.1"/>
    <property type="molecule type" value="Genomic_DNA"/>
</dbReference>
<organism evidence="2 5">
    <name type="scientific">Perkinsus olseni</name>
    <name type="common">Perkinsus atlanticus</name>
    <dbReference type="NCBI Taxonomy" id="32597"/>
    <lineage>
        <taxon>Eukaryota</taxon>
        <taxon>Sar</taxon>
        <taxon>Alveolata</taxon>
        <taxon>Perkinsozoa</taxon>
        <taxon>Perkinsea</taxon>
        <taxon>Perkinsida</taxon>
        <taxon>Perkinsidae</taxon>
        <taxon>Perkinsus</taxon>
    </lineage>
</organism>
<name>A0A7J6LDB4_PEROL</name>
<protein>
    <submittedName>
        <fullName evidence="2">Uncharacterized protein</fullName>
    </submittedName>
</protein>
<proteinExistence type="predicted"/>
<dbReference type="AlphaFoldDB" id="A0A7J6LDB4"/>
<accession>A0A7J6LDB4</accession>
<dbReference type="Proteomes" id="UP000541610">
    <property type="component" value="Unassembled WGS sequence"/>
</dbReference>
<evidence type="ECO:0000313" key="5">
    <source>
        <dbReference type="Proteomes" id="UP000570595"/>
    </source>
</evidence>
<sequence>MNPFYFFTRMMGREMEENLRRFLVDSPAFQYFAHQSSKRATDAADKLGRTLGGLAGTAAKAGERQAPKQFIDKQQTRKW</sequence>